<name>A0A3P4BAF4_9BURK</name>
<dbReference type="AlphaFoldDB" id="A0A3P4BAF4"/>
<accession>A0A3P4BAF4</accession>
<dbReference type="EC" id="2.3.1.-" evidence="3"/>
<evidence type="ECO:0000313" key="3">
    <source>
        <dbReference type="EMBL" id="VCU72610.1"/>
    </source>
</evidence>
<dbReference type="InterPro" id="IPR002656">
    <property type="entry name" value="Acyl_transf_3_dom"/>
</dbReference>
<feature type="transmembrane region" description="Helical" evidence="1">
    <location>
        <begin position="43"/>
        <end position="63"/>
    </location>
</feature>
<keyword evidence="3" id="KW-0012">Acyltransferase</keyword>
<dbReference type="GO" id="GO:0009103">
    <property type="term" value="P:lipopolysaccharide biosynthetic process"/>
    <property type="evidence" value="ECO:0007669"/>
    <property type="project" value="TreeGrafter"/>
</dbReference>
<dbReference type="Proteomes" id="UP000277294">
    <property type="component" value="Unassembled WGS sequence"/>
</dbReference>
<feature type="transmembrane region" description="Helical" evidence="1">
    <location>
        <begin position="83"/>
        <end position="104"/>
    </location>
</feature>
<dbReference type="Pfam" id="PF01757">
    <property type="entry name" value="Acyl_transf_3"/>
    <property type="match status" value="1"/>
</dbReference>
<feature type="transmembrane region" description="Helical" evidence="1">
    <location>
        <begin position="264"/>
        <end position="283"/>
    </location>
</feature>
<dbReference type="RefSeq" id="WP_124082244.1">
    <property type="nucleotide sequence ID" value="NZ_UWPJ01000044.1"/>
</dbReference>
<keyword evidence="1" id="KW-1133">Transmembrane helix</keyword>
<keyword evidence="1" id="KW-0812">Transmembrane</keyword>
<evidence type="ECO:0000259" key="2">
    <source>
        <dbReference type="Pfam" id="PF01757"/>
    </source>
</evidence>
<feature type="transmembrane region" description="Helical" evidence="1">
    <location>
        <begin position="323"/>
        <end position="345"/>
    </location>
</feature>
<dbReference type="GO" id="GO:0016020">
    <property type="term" value="C:membrane"/>
    <property type="evidence" value="ECO:0007669"/>
    <property type="project" value="TreeGrafter"/>
</dbReference>
<feature type="transmembrane region" description="Helical" evidence="1">
    <location>
        <begin position="170"/>
        <end position="190"/>
    </location>
</feature>
<keyword evidence="4" id="KW-1185">Reference proteome</keyword>
<organism evidence="3 4">
    <name type="scientific">Pigmentiphaga humi</name>
    <dbReference type="NCBI Taxonomy" id="2478468"/>
    <lineage>
        <taxon>Bacteria</taxon>
        <taxon>Pseudomonadati</taxon>
        <taxon>Pseudomonadota</taxon>
        <taxon>Betaproteobacteria</taxon>
        <taxon>Burkholderiales</taxon>
        <taxon>Alcaligenaceae</taxon>
        <taxon>Pigmentiphaga</taxon>
    </lineage>
</organism>
<dbReference type="PANTHER" id="PTHR23028">
    <property type="entry name" value="ACETYLTRANSFERASE"/>
    <property type="match status" value="1"/>
</dbReference>
<evidence type="ECO:0000313" key="4">
    <source>
        <dbReference type="Proteomes" id="UP000277294"/>
    </source>
</evidence>
<feature type="domain" description="Acyltransferase 3" evidence="2">
    <location>
        <begin position="17"/>
        <end position="334"/>
    </location>
</feature>
<feature type="transmembrane region" description="Helical" evidence="1">
    <location>
        <begin position="233"/>
        <end position="252"/>
    </location>
</feature>
<gene>
    <name evidence="3" type="primary">oatA_5</name>
    <name evidence="3" type="ORF">PIGHUM_04712</name>
</gene>
<dbReference type="EMBL" id="UWPJ01000044">
    <property type="protein sequence ID" value="VCU72610.1"/>
    <property type="molecule type" value="Genomic_DNA"/>
</dbReference>
<keyword evidence="1" id="KW-0472">Membrane</keyword>
<protein>
    <submittedName>
        <fullName evidence="3">O-acetyltransferase OatA</fullName>
        <ecNumber evidence="3">2.3.1.-</ecNumber>
    </submittedName>
</protein>
<reference evidence="3 4" key="1">
    <citation type="submission" date="2018-10" db="EMBL/GenBank/DDBJ databases">
        <authorList>
            <person name="Criscuolo A."/>
        </authorList>
    </citation>
    <scope>NUCLEOTIDE SEQUENCE [LARGE SCALE GENOMIC DNA]</scope>
    <source>
        <strain evidence="3">DnA1</strain>
    </source>
</reference>
<dbReference type="GO" id="GO:0016747">
    <property type="term" value="F:acyltransferase activity, transferring groups other than amino-acyl groups"/>
    <property type="evidence" value="ECO:0007669"/>
    <property type="project" value="InterPro"/>
</dbReference>
<feature type="transmembrane region" description="Helical" evidence="1">
    <location>
        <begin position="210"/>
        <end position="227"/>
    </location>
</feature>
<proteinExistence type="predicted"/>
<dbReference type="OrthoDB" id="9814807at2"/>
<keyword evidence="3" id="KW-0808">Transferase</keyword>
<sequence length="368" mass="42018">MTTPVPSTPSSRTTYLPALDGLRACSIALVVVSHAWLGHIVPGGLGVTVFFFISGFIITRTLLQEQAREGGISIRGFYVRRLFRLMPALFAYLLLSVIVLWFIAGSVPWRDVAAAVFYYANYWKIAGQLVNDPVVSPIGITWSLAVEEHYYLIFPALFALLVRPDDCRRALALFVFLCIAALAWRARLYAELGPELEDTGRIYMGTDTRVDAILYGSILSLIVWYYPSALRLWQRPWAFALGVALLLASLLYREPHFREVERYTQQSLAIMLLFPYAILHASWVQRLLSLAPVRYVGKISYSLYLHHWLVCVLLREYGANLPWLVRAGILFAMSWLLADLSWRFVERWGLQMRQRSLGFPHTAQNQPR</sequence>
<evidence type="ECO:0000256" key="1">
    <source>
        <dbReference type="SAM" id="Phobius"/>
    </source>
</evidence>
<dbReference type="PANTHER" id="PTHR23028:SF53">
    <property type="entry name" value="ACYL_TRANSF_3 DOMAIN-CONTAINING PROTEIN"/>
    <property type="match status" value="1"/>
</dbReference>
<dbReference type="InterPro" id="IPR050879">
    <property type="entry name" value="Acyltransferase_3"/>
</dbReference>